<evidence type="ECO:0000256" key="7">
    <source>
        <dbReference type="ARBA" id="ARBA00023295"/>
    </source>
</evidence>
<dbReference type="GO" id="GO:0006032">
    <property type="term" value="P:chitin catabolic process"/>
    <property type="evidence" value="ECO:0007669"/>
    <property type="project" value="UniProtKB-KW"/>
</dbReference>
<evidence type="ECO:0000256" key="5">
    <source>
        <dbReference type="ARBA" id="ARBA00023024"/>
    </source>
</evidence>
<evidence type="ECO:0000256" key="6">
    <source>
        <dbReference type="ARBA" id="ARBA00023277"/>
    </source>
</evidence>
<dbReference type="PANTHER" id="PTHR11177:SF228">
    <property type="entry name" value="CHITINASE"/>
    <property type="match status" value="1"/>
</dbReference>
<keyword evidence="7 9" id="KW-0326">Glycosidase</keyword>
<dbReference type="SMART" id="SM00636">
    <property type="entry name" value="Glyco_18"/>
    <property type="match status" value="1"/>
</dbReference>
<evidence type="ECO:0000256" key="3">
    <source>
        <dbReference type="ARBA" id="ARBA00012729"/>
    </source>
</evidence>
<evidence type="ECO:0000256" key="4">
    <source>
        <dbReference type="ARBA" id="ARBA00022801"/>
    </source>
</evidence>
<dbReference type="SUPFAM" id="SSF54556">
    <property type="entry name" value="Chitinase insertion domain"/>
    <property type="match status" value="1"/>
</dbReference>
<dbReference type="InterPro" id="IPR011583">
    <property type="entry name" value="Chitinase_II/V-like_cat"/>
</dbReference>
<protein>
    <recommendedName>
        <fullName evidence="3">chitinase</fullName>
        <ecNumber evidence="3">3.2.1.14</ecNumber>
    </recommendedName>
</protein>
<accession>A0A420IXE3</accession>
<comment type="catalytic activity">
    <reaction evidence="1">
        <text>Random endo-hydrolysis of N-acetyl-beta-D-glucosaminide (1-&gt;4)-beta-linkages in chitin and chitodextrins.</text>
        <dbReference type="EC" id="3.2.1.14"/>
    </reaction>
</comment>
<evidence type="ECO:0000256" key="1">
    <source>
        <dbReference type="ARBA" id="ARBA00000822"/>
    </source>
</evidence>
<dbReference type="PANTHER" id="PTHR11177">
    <property type="entry name" value="CHITINASE"/>
    <property type="match status" value="1"/>
</dbReference>
<dbReference type="PROSITE" id="PS51910">
    <property type="entry name" value="GH18_2"/>
    <property type="match status" value="1"/>
</dbReference>
<keyword evidence="4 9" id="KW-0378">Hydrolase</keyword>
<dbReference type="GO" id="GO:0008061">
    <property type="term" value="F:chitin binding"/>
    <property type="evidence" value="ECO:0007669"/>
    <property type="project" value="InterPro"/>
</dbReference>
<dbReference type="EMBL" id="MCBS01020430">
    <property type="protein sequence ID" value="RKF79229.1"/>
    <property type="molecule type" value="Genomic_DNA"/>
</dbReference>
<dbReference type="GO" id="GO:0005576">
    <property type="term" value="C:extracellular region"/>
    <property type="evidence" value="ECO:0007669"/>
    <property type="project" value="TreeGrafter"/>
</dbReference>
<comment type="caution">
    <text evidence="11">The sequence shown here is derived from an EMBL/GenBank/DDBJ whole genome shotgun (WGS) entry which is preliminary data.</text>
</comment>
<dbReference type="PROSITE" id="PS01095">
    <property type="entry name" value="GH18_1"/>
    <property type="match status" value="1"/>
</dbReference>
<reference evidence="11 12" key="1">
    <citation type="journal article" date="2018" name="BMC Genomics">
        <title>Comparative genome analyses reveal sequence features reflecting distinct modes of host-adaptation between dicot and monocot powdery mildew.</title>
        <authorList>
            <person name="Wu Y."/>
            <person name="Ma X."/>
            <person name="Pan Z."/>
            <person name="Kale S.D."/>
            <person name="Song Y."/>
            <person name="King H."/>
            <person name="Zhang Q."/>
            <person name="Presley C."/>
            <person name="Deng X."/>
            <person name="Wei C.I."/>
            <person name="Xiao S."/>
        </authorList>
    </citation>
    <scope>NUCLEOTIDE SEQUENCE [LARGE SCALE GENOMIC DNA]</scope>
    <source>
        <strain evidence="11">UMSG1</strain>
    </source>
</reference>
<feature type="domain" description="GH18" evidence="10">
    <location>
        <begin position="34"/>
        <end position="372"/>
    </location>
</feature>
<sequence length="372" mass="40656">MSSLPPPPVIPYATRPQWNPSQIVVKTCAPQPMFKNAVYYPNWRVYRGETPAMLNLSNISHVFYAFAHIGTDGSVNLSDVWADKQIPVDGTTGCMDSFTCLKKRYSHLKLILSIGGGGASQNFPCMASNTATRDNFACSAKSLIDASGFDGIDIDWEHPSDFEQGRDFLALLATVRSKLPSDRYLLTAALPAGEWALKNIDLFQAQKYLDMVNVMAYDFFGPWSSRSGHHAQLYSGASNEASGASAVEYMISKRFPPAKIVLGIPAYGRSFLCANGPGQKYNGTGGEEGTFEYKQLPRPNCREYVDTKVVAASCIGADGGFVSYDNPETVRAKARFCREKALAGLFYWTGTADVTPSLRSLILTGFKALHGQ</sequence>
<dbReference type="AlphaFoldDB" id="A0A420IXE3"/>
<name>A0A420IXE3_9PEZI</name>
<dbReference type="Gene3D" id="3.10.50.10">
    <property type="match status" value="1"/>
</dbReference>
<dbReference type="SUPFAM" id="SSF51445">
    <property type="entry name" value="(Trans)glycosidases"/>
    <property type="match status" value="1"/>
</dbReference>
<evidence type="ECO:0000259" key="10">
    <source>
        <dbReference type="PROSITE" id="PS51910"/>
    </source>
</evidence>
<dbReference type="InterPro" id="IPR029070">
    <property type="entry name" value="Chitinase_insertion_sf"/>
</dbReference>
<dbReference type="Pfam" id="PF00704">
    <property type="entry name" value="Glyco_hydro_18"/>
    <property type="match status" value="1"/>
</dbReference>
<dbReference type="EC" id="3.2.1.14" evidence="3"/>
<dbReference type="InterPro" id="IPR001579">
    <property type="entry name" value="Glyco_hydro_18_chit_AS"/>
</dbReference>
<dbReference type="Proteomes" id="UP000285326">
    <property type="component" value="Unassembled WGS sequence"/>
</dbReference>
<proteinExistence type="inferred from homology"/>
<keyword evidence="6" id="KW-0119">Carbohydrate metabolism</keyword>
<dbReference type="GO" id="GO:0008843">
    <property type="term" value="F:endochitinase activity"/>
    <property type="evidence" value="ECO:0007669"/>
    <property type="project" value="UniProtKB-EC"/>
</dbReference>
<comment type="similarity">
    <text evidence="2">Belongs to the glycosyl hydrolase 18 family. Chitinase class V subfamily.</text>
</comment>
<evidence type="ECO:0000256" key="9">
    <source>
        <dbReference type="RuleBase" id="RU000489"/>
    </source>
</evidence>
<gene>
    <name evidence="11" type="ORF">GcM1_204040</name>
</gene>
<dbReference type="Gene3D" id="3.20.20.80">
    <property type="entry name" value="Glycosidases"/>
    <property type="match status" value="1"/>
</dbReference>
<dbReference type="InterPro" id="IPR050314">
    <property type="entry name" value="Glycosyl_Hydrlase_18"/>
</dbReference>
<dbReference type="GO" id="GO:0000272">
    <property type="term" value="P:polysaccharide catabolic process"/>
    <property type="evidence" value="ECO:0007669"/>
    <property type="project" value="UniProtKB-KW"/>
</dbReference>
<dbReference type="InterPro" id="IPR001223">
    <property type="entry name" value="Glyco_hydro18_cat"/>
</dbReference>
<dbReference type="InterPro" id="IPR017853">
    <property type="entry name" value="GH"/>
</dbReference>
<organism evidence="11 12">
    <name type="scientific">Golovinomyces cichoracearum</name>
    <dbReference type="NCBI Taxonomy" id="62708"/>
    <lineage>
        <taxon>Eukaryota</taxon>
        <taxon>Fungi</taxon>
        <taxon>Dikarya</taxon>
        <taxon>Ascomycota</taxon>
        <taxon>Pezizomycotina</taxon>
        <taxon>Leotiomycetes</taxon>
        <taxon>Erysiphales</taxon>
        <taxon>Erysiphaceae</taxon>
        <taxon>Golovinomyces</taxon>
    </lineage>
</organism>
<keyword evidence="5" id="KW-0146">Chitin degradation</keyword>
<evidence type="ECO:0000313" key="11">
    <source>
        <dbReference type="EMBL" id="RKF79229.1"/>
    </source>
</evidence>
<evidence type="ECO:0000256" key="2">
    <source>
        <dbReference type="ARBA" id="ARBA00008682"/>
    </source>
</evidence>
<evidence type="ECO:0000256" key="8">
    <source>
        <dbReference type="ARBA" id="ARBA00023326"/>
    </source>
</evidence>
<keyword evidence="8" id="KW-0624">Polysaccharide degradation</keyword>
<evidence type="ECO:0000313" key="12">
    <source>
        <dbReference type="Proteomes" id="UP000285326"/>
    </source>
</evidence>